<organism evidence="2 3">
    <name type="scientific">Hirundo rustica rustica</name>
    <dbReference type="NCBI Taxonomy" id="333673"/>
    <lineage>
        <taxon>Eukaryota</taxon>
        <taxon>Metazoa</taxon>
        <taxon>Chordata</taxon>
        <taxon>Craniata</taxon>
        <taxon>Vertebrata</taxon>
        <taxon>Euteleostomi</taxon>
        <taxon>Archelosauria</taxon>
        <taxon>Archosauria</taxon>
        <taxon>Dinosauria</taxon>
        <taxon>Saurischia</taxon>
        <taxon>Theropoda</taxon>
        <taxon>Coelurosauria</taxon>
        <taxon>Aves</taxon>
        <taxon>Neognathae</taxon>
        <taxon>Neoaves</taxon>
        <taxon>Telluraves</taxon>
        <taxon>Australaves</taxon>
        <taxon>Passeriformes</taxon>
        <taxon>Sylvioidea</taxon>
        <taxon>Hirundinidae</taxon>
        <taxon>Hirundo</taxon>
    </lineage>
</organism>
<reference evidence="2 3" key="1">
    <citation type="submission" date="2018-07" db="EMBL/GenBank/DDBJ databases">
        <title>A high quality draft genome assembly of the barn swallow (H. rustica rustica).</title>
        <authorList>
            <person name="Formenti G."/>
            <person name="Chiara M."/>
            <person name="Poveda L."/>
            <person name="Francoijs K.-J."/>
            <person name="Bonisoli-Alquati A."/>
            <person name="Canova L."/>
            <person name="Gianfranceschi L."/>
            <person name="Horner D.S."/>
            <person name="Saino N."/>
        </authorList>
    </citation>
    <scope>NUCLEOTIDE SEQUENCE [LARGE SCALE GENOMIC DNA]</scope>
    <source>
        <strain evidence="2">Chelidonia</strain>
        <tissue evidence="2">Blood</tissue>
    </source>
</reference>
<sequence length="128" mass="14489">MLHSSIWERGVSKHERNTSADTKDTREAEGEGAPGTVKFKQVESNKEGMELNMPMSQSESQTIQKIKAAFQVSLLSISKLRYELAERLSLRWRQIIPGVSMCSRSQEELYKEAKKSQGSDLVDQQEAN</sequence>
<keyword evidence="3" id="KW-1185">Reference proteome</keyword>
<evidence type="ECO:0000313" key="3">
    <source>
        <dbReference type="Proteomes" id="UP000269221"/>
    </source>
</evidence>
<name>A0A3M0K7B8_HIRRU</name>
<evidence type="ECO:0000256" key="1">
    <source>
        <dbReference type="SAM" id="MobiDB-lite"/>
    </source>
</evidence>
<evidence type="ECO:0000313" key="2">
    <source>
        <dbReference type="EMBL" id="RMC07204.1"/>
    </source>
</evidence>
<gene>
    <name evidence="2" type="ORF">DUI87_16660</name>
</gene>
<comment type="caution">
    <text evidence="2">The sequence shown here is derived from an EMBL/GenBank/DDBJ whole genome shotgun (WGS) entry which is preliminary data.</text>
</comment>
<dbReference type="Proteomes" id="UP000269221">
    <property type="component" value="Unassembled WGS sequence"/>
</dbReference>
<feature type="compositionally biased region" description="Basic and acidic residues" evidence="1">
    <location>
        <begin position="10"/>
        <end position="29"/>
    </location>
</feature>
<dbReference type="AlphaFoldDB" id="A0A3M0K7B8"/>
<protein>
    <submittedName>
        <fullName evidence="2">Uncharacterized protein</fullName>
    </submittedName>
</protein>
<feature type="region of interest" description="Disordered" evidence="1">
    <location>
        <begin position="1"/>
        <end position="36"/>
    </location>
</feature>
<accession>A0A3M0K7B8</accession>
<proteinExistence type="predicted"/>
<dbReference type="EMBL" id="QRBI01000120">
    <property type="protein sequence ID" value="RMC07204.1"/>
    <property type="molecule type" value="Genomic_DNA"/>
</dbReference>